<keyword evidence="2" id="KW-1185">Reference proteome</keyword>
<evidence type="ECO:0000313" key="2">
    <source>
        <dbReference type="Proteomes" id="UP000664369"/>
    </source>
</evidence>
<comment type="caution">
    <text evidence="1">The sequence shown here is derived from an EMBL/GenBank/DDBJ whole genome shotgun (WGS) entry which is preliminary data.</text>
</comment>
<name>A0ABS3QNY9_9BACT</name>
<dbReference type="Proteomes" id="UP000664369">
    <property type="component" value="Unassembled WGS sequence"/>
</dbReference>
<sequence>MSLPLALAPLEASRTYQLTTTSFVRMNEAEEQNIYHTTARQTLLERKPNNTYRLALEVLSFKAENPTFFNNLATDLNQVSNSLIIQTDVYGRLERIENKDEMLQTWQRLKSEIVEKYQKQCPPAFFEAFERNLRLENVFEKTLRNKGLHGLLLAGLYGYGYVPDAPVKGTRVLEQFINNIDLPLRTTTTIAPTPNPTQLSIAVEGSLHQSALREDDLRRLFRTMADNPVLKVSLTATSQERYDLDAATGWVRQAEQRLQAEVPGIYQNAVHHRLETVV</sequence>
<organism evidence="1 2">
    <name type="scientific">Hymenobacter negativus</name>
    <dbReference type="NCBI Taxonomy" id="2795026"/>
    <lineage>
        <taxon>Bacteria</taxon>
        <taxon>Pseudomonadati</taxon>
        <taxon>Bacteroidota</taxon>
        <taxon>Cytophagia</taxon>
        <taxon>Cytophagales</taxon>
        <taxon>Hymenobacteraceae</taxon>
        <taxon>Hymenobacter</taxon>
    </lineage>
</organism>
<reference evidence="1 2" key="1">
    <citation type="submission" date="2021-03" db="EMBL/GenBank/DDBJ databases">
        <authorList>
            <person name="Kim M.K."/>
        </authorList>
    </citation>
    <scope>NUCLEOTIDE SEQUENCE [LARGE SCALE GENOMIC DNA]</scope>
    <source>
        <strain evidence="1 2">BT442</strain>
    </source>
</reference>
<gene>
    <name evidence="1" type="ORF">J4E00_28365</name>
</gene>
<accession>A0ABS3QNY9</accession>
<evidence type="ECO:0000313" key="1">
    <source>
        <dbReference type="EMBL" id="MBO2013009.1"/>
    </source>
</evidence>
<dbReference type="RefSeq" id="WP_208178749.1">
    <property type="nucleotide sequence ID" value="NZ_JAGETZ010000024.1"/>
</dbReference>
<dbReference type="EMBL" id="JAGETZ010000024">
    <property type="protein sequence ID" value="MBO2013009.1"/>
    <property type="molecule type" value="Genomic_DNA"/>
</dbReference>
<proteinExistence type="predicted"/>
<protein>
    <submittedName>
        <fullName evidence="1">Uncharacterized protein</fullName>
    </submittedName>
</protein>